<evidence type="ECO:0000313" key="2">
    <source>
        <dbReference type="Proteomes" id="UP000226173"/>
    </source>
</evidence>
<sequence>MTVDRKYADLLGSRLQKFSVKNNGRVWNFRCPYCGDSQRDKKKARGYLFLKKNDIIYKCHNCGVGKSLGNFLKDNAPDLYDEFVMERYRSGLTGKGRNVSNPVFVSKRPKFVSKPTGLKIISDLNISHPAVRYLQNRELPQDAYKRLYYVDRFQDWVNSQKKTFPDSKLDHPRIIIPLIDSGGSWFGFQGRSLNPKDKLRYITVMLDDAKTKIYGQESINPEEIVYVTEGPFDSYFLTNAIAMCGSDVDHSSLPYRNRIWVFDNEPRSREITNKIDRAISEGEKVIIWPNHIEQKDLNDMSLAGHDVKSIVESSVYSGLQAQVKFSEWKKV</sequence>
<reference evidence="1 2" key="1">
    <citation type="journal article" date="2016" name="Environ. Microbiol.">
        <title>Genomic diversification of marine cyanophages into stable ecotypes.</title>
        <authorList>
            <person name="Marston M.F."/>
            <person name="Martiny J.B."/>
        </authorList>
    </citation>
    <scope>NUCLEOTIDE SEQUENCE [LARGE SCALE GENOMIC DNA]</scope>
    <source>
        <strain evidence="1">LIS_22_0610</strain>
    </source>
</reference>
<accession>A0A1D7SJ07</accession>
<dbReference type="GO" id="GO:0004386">
    <property type="term" value="F:helicase activity"/>
    <property type="evidence" value="ECO:0007669"/>
    <property type="project" value="UniProtKB-KW"/>
</dbReference>
<organism evidence="1 2">
    <name type="scientific">Cyanophage S-RIM14</name>
    <dbReference type="NCBI Taxonomy" id="1278423"/>
    <lineage>
        <taxon>Viruses</taxon>
        <taxon>Duplodnaviria</taxon>
        <taxon>Heunggongvirae</taxon>
        <taxon>Uroviricota</taxon>
        <taxon>Caudoviricetes</taxon>
        <taxon>Pantevenvirales</taxon>
        <taxon>Kyanoviridae</taxon>
        <taxon>Ahtivirus</taxon>
        <taxon>Ahtivirus sagseatwo</taxon>
    </lineage>
</organism>
<proteinExistence type="inferred from homology"/>
<dbReference type="InterPro" id="IPR046392">
    <property type="entry name" value="PRIMASE_T4"/>
</dbReference>
<dbReference type="Proteomes" id="UP000226173">
    <property type="component" value="Segment"/>
</dbReference>
<keyword evidence="1" id="KW-0347">Helicase</keyword>
<dbReference type="EMBL" id="KX349299">
    <property type="protein sequence ID" value="AOO13509.1"/>
    <property type="molecule type" value="Genomic_DNA"/>
</dbReference>
<dbReference type="HAMAP" id="MF_04157">
    <property type="entry name" value="PRIMASE_T4"/>
    <property type="match status" value="1"/>
</dbReference>
<dbReference type="InterPro" id="IPR036977">
    <property type="entry name" value="DNA_primase_Znf_CHC2"/>
</dbReference>
<keyword evidence="1" id="KW-0378">Hydrolase</keyword>
<gene>
    <name evidence="1" type="ORF">LIS110610_179</name>
</gene>
<keyword evidence="1" id="KW-0547">Nucleotide-binding</keyword>
<dbReference type="GO" id="GO:0003677">
    <property type="term" value="F:DNA binding"/>
    <property type="evidence" value="ECO:0007669"/>
    <property type="project" value="InterPro"/>
</dbReference>
<evidence type="ECO:0000313" key="1">
    <source>
        <dbReference type="EMBL" id="AOO13509.1"/>
    </source>
</evidence>
<dbReference type="SUPFAM" id="SSF56731">
    <property type="entry name" value="DNA primase core"/>
    <property type="match status" value="1"/>
</dbReference>
<keyword evidence="1" id="KW-0067">ATP-binding</keyword>
<name>A0A1D7SJ07_9CAUD</name>
<protein>
    <submittedName>
        <fullName evidence="1">DNA primase/helicase</fullName>
    </submittedName>
</protein>
<dbReference type="GO" id="GO:0006260">
    <property type="term" value="P:DNA replication"/>
    <property type="evidence" value="ECO:0007669"/>
    <property type="project" value="InterPro"/>
</dbReference>
<dbReference type="GO" id="GO:0008270">
    <property type="term" value="F:zinc ion binding"/>
    <property type="evidence" value="ECO:0007669"/>
    <property type="project" value="InterPro"/>
</dbReference>
<dbReference type="Gene3D" id="3.90.580.10">
    <property type="entry name" value="Zinc finger, CHC2-type domain"/>
    <property type="match status" value="1"/>
</dbReference>